<dbReference type="GeneTree" id="ENSGT00390000008957"/>
<dbReference type="Pfam" id="PF10234">
    <property type="entry name" value="Cluap1"/>
    <property type="match status" value="1"/>
</dbReference>
<dbReference type="GO" id="GO:0005815">
    <property type="term" value="C:microtubule organizing center"/>
    <property type="evidence" value="ECO:0007669"/>
    <property type="project" value="TreeGrafter"/>
</dbReference>
<sequence>MSFRDLRNFTEMMRALGYPRLVSMENFRTPNFGLVAEILIWLVKSYEPQMDLPSDVETESDRVFFIKAVAQFMATKAHIRLNTKRLYQAEGYAVKELLKISSVLYNAMKTKELSGQEAGQEESSRFKFDLGSRVSELKEARRLASEITAKGASLYDLLGEEAELRERRAAAIARPLEINETEKALRAAIKEVQGSVENSKEMLGNVASDEVSLEGKIEKKRQDLERNRKRLQTLQSVRPSFMDEYDRMEVDLQKLYETYVEKFRNLSFLEAQLDDYHRLELSFRRAARDPDVLSCGTVKDGDSDMEILDDEGSDSDIDDCRPPKPRPAKPRAERSPAEEGYHPKHKPSTPNSDQLGGPPAVSTGNSKPTSNRCLLASLITKTTGSRVTTVFLTPSHR</sequence>
<reference evidence="8" key="2">
    <citation type="submission" date="2025-09" db="UniProtKB">
        <authorList>
            <consortium name="Ensembl"/>
        </authorList>
    </citation>
    <scope>IDENTIFICATION</scope>
</reference>
<dbReference type="PANTHER" id="PTHR21547:SF0">
    <property type="entry name" value="CLUSTERIN-ASSOCIATED PROTEIN 1"/>
    <property type="match status" value="1"/>
</dbReference>
<dbReference type="GO" id="GO:0060271">
    <property type="term" value="P:cilium assembly"/>
    <property type="evidence" value="ECO:0007669"/>
    <property type="project" value="TreeGrafter"/>
</dbReference>
<evidence type="ECO:0000256" key="1">
    <source>
        <dbReference type="ARBA" id="ARBA00004138"/>
    </source>
</evidence>
<comment type="subcellular location">
    <subcellularLocation>
        <location evidence="1">Cell projection</location>
        <location evidence="1">Cilium</location>
    </subcellularLocation>
</comment>
<evidence type="ECO:0000256" key="2">
    <source>
        <dbReference type="ARBA" id="ARBA00008340"/>
    </source>
</evidence>
<reference evidence="8" key="1">
    <citation type="submission" date="2025-08" db="UniProtKB">
        <authorList>
            <consortium name="Ensembl"/>
        </authorList>
    </citation>
    <scope>IDENTIFICATION</scope>
</reference>
<feature type="region of interest" description="Disordered" evidence="7">
    <location>
        <begin position="292"/>
        <end position="370"/>
    </location>
</feature>
<name>A0A8C5BGC9_GADMO</name>
<dbReference type="InterPro" id="IPR019366">
    <property type="entry name" value="Clusterin-associated_protein-1"/>
</dbReference>
<dbReference type="Proteomes" id="UP000694546">
    <property type="component" value="Chromosome 18"/>
</dbReference>
<dbReference type="GO" id="GO:0005929">
    <property type="term" value="C:cilium"/>
    <property type="evidence" value="ECO:0007669"/>
    <property type="project" value="UniProtKB-SubCell"/>
</dbReference>
<evidence type="ECO:0000313" key="8">
    <source>
        <dbReference type="Ensembl" id="ENSGMOP00000045694.1"/>
    </source>
</evidence>
<dbReference type="GO" id="GO:0030992">
    <property type="term" value="C:intraciliary transport particle B"/>
    <property type="evidence" value="ECO:0007669"/>
    <property type="project" value="TreeGrafter"/>
</dbReference>
<protein>
    <submittedName>
        <fullName evidence="8">Clusterin associated protein 1</fullName>
    </submittedName>
</protein>
<feature type="compositionally biased region" description="Acidic residues" evidence="7">
    <location>
        <begin position="303"/>
        <end position="317"/>
    </location>
</feature>
<keyword evidence="6" id="KW-0966">Cell projection</keyword>
<dbReference type="PANTHER" id="PTHR21547">
    <property type="entry name" value="CLUSTERIN ASSOCIATED PROTEIN 1"/>
    <property type="match status" value="1"/>
</dbReference>
<gene>
    <name evidence="8" type="primary">cluap1</name>
</gene>
<comment type="similarity">
    <text evidence="2">Belongs to the CLUAP1 family.</text>
</comment>
<keyword evidence="9" id="KW-1185">Reference proteome</keyword>
<evidence type="ECO:0000256" key="6">
    <source>
        <dbReference type="ARBA" id="ARBA00023273"/>
    </source>
</evidence>
<keyword evidence="3" id="KW-0970">Cilium biogenesis/degradation</keyword>
<evidence type="ECO:0000256" key="7">
    <source>
        <dbReference type="SAM" id="MobiDB-lite"/>
    </source>
</evidence>
<evidence type="ECO:0000256" key="5">
    <source>
        <dbReference type="ARBA" id="ARBA00023069"/>
    </source>
</evidence>
<dbReference type="Ensembl" id="ENSGMOT00000060889.1">
    <property type="protein sequence ID" value="ENSGMOP00000045694.1"/>
    <property type="gene ID" value="ENSGMOG00000017942.2"/>
</dbReference>
<proteinExistence type="inferred from homology"/>
<evidence type="ECO:0000256" key="4">
    <source>
        <dbReference type="ARBA" id="ARBA00023054"/>
    </source>
</evidence>
<keyword evidence="5" id="KW-0969">Cilium</keyword>
<organism evidence="8 9">
    <name type="scientific">Gadus morhua</name>
    <name type="common">Atlantic cod</name>
    <dbReference type="NCBI Taxonomy" id="8049"/>
    <lineage>
        <taxon>Eukaryota</taxon>
        <taxon>Metazoa</taxon>
        <taxon>Chordata</taxon>
        <taxon>Craniata</taxon>
        <taxon>Vertebrata</taxon>
        <taxon>Euteleostomi</taxon>
        <taxon>Actinopterygii</taxon>
        <taxon>Neopterygii</taxon>
        <taxon>Teleostei</taxon>
        <taxon>Neoteleostei</taxon>
        <taxon>Acanthomorphata</taxon>
        <taxon>Zeiogadaria</taxon>
        <taxon>Gadariae</taxon>
        <taxon>Gadiformes</taxon>
        <taxon>Gadoidei</taxon>
        <taxon>Gadidae</taxon>
        <taxon>Gadus</taxon>
    </lineage>
</organism>
<keyword evidence="4" id="KW-0175">Coiled coil</keyword>
<accession>A0A8C5BGC9</accession>
<feature type="compositionally biased region" description="Basic and acidic residues" evidence="7">
    <location>
        <begin position="330"/>
        <end position="342"/>
    </location>
</feature>
<dbReference type="AlphaFoldDB" id="A0A8C5BGC9"/>
<evidence type="ECO:0000256" key="3">
    <source>
        <dbReference type="ARBA" id="ARBA00022794"/>
    </source>
</evidence>
<evidence type="ECO:0000313" key="9">
    <source>
        <dbReference type="Proteomes" id="UP000694546"/>
    </source>
</evidence>